<dbReference type="PANTHER" id="PTHR37813">
    <property type="entry name" value="FELS-2 PROPHAGE PROTEIN"/>
    <property type="match status" value="1"/>
</dbReference>
<reference evidence="3" key="1">
    <citation type="submission" date="2019-09" db="EMBL/GenBank/DDBJ databases">
        <title>Draft genome sequence assemblies of isolates from the urinary tract.</title>
        <authorList>
            <person name="Mores C.R."/>
            <person name="Putonti C."/>
            <person name="Wolfe A.J."/>
        </authorList>
    </citation>
    <scope>NUCLEOTIDE SEQUENCE [LARGE SCALE GENOMIC DNA]</scope>
    <source>
        <strain evidence="3">UMB8614</strain>
    </source>
</reference>
<dbReference type="EMBL" id="VYVN01000012">
    <property type="protein sequence ID" value="KAA9239975.1"/>
    <property type="molecule type" value="Genomic_DNA"/>
</dbReference>
<dbReference type="PANTHER" id="PTHR37813:SF1">
    <property type="entry name" value="FELS-2 PROPHAGE PROTEIN"/>
    <property type="match status" value="1"/>
</dbReference>
<gene>
    <name evidence="2" type="ORF">F6I34_05620</name>
</gene>
<evidence type="ECO:0000256" key="1">
    <source>
        <dbReference type="SAM" id="Coils"/>
    </source>
</evidence>
<dbReference type="SUPFAM" id="SSF48371">
    <property type="entry name" value="ARM repeat"/>
    <property type="match status" value="1"/>
</dbReference>
<proteinExistence type="predicted"/>
<evidence type="ECO:0000313" key="3">
    <source>
        <dbReference type="Proteomes" id="UP000326476"/>
    </source>
</evidence>
<evidence type="ECO:0008006" key="4">
    <source>
        <dbReference type="Google" id="ProtNLM"/>
    </source>
</evidence>
<dbReference type="AlphaFoldDB" id="A0A5N1BIP7"/>
<protein>
    <recommendedName>
        <fullName evidence="4">Phage tail protein</fullName>
    </recommendedName>
</protein>
<dbReference type="RefSeq" id="WP_150982724.1">
    <property type="nucleotide sequence ID" value="NZ_VYVN01000012.1"/>
</dbReference>
<dbReference type="InterPro" id="IPR016024">
    <property type="entry name" value="ARM-type_fold"/>
</dbReference>
<evidence type="ECO:0000313" key="2">
    <source>
        <dbReference type="EMBL" id="KAA9239975.1"/>
    </source>
</evidence>
<dbReference type="InterPro" id="IPR011989">
    <property type="entry name" value="ARM-like"/>
</dbReference>
<comment type="caution">
    <text evidence="2">The sequence shown here is derived from an EMBL/GenBank/DDBJ whole genome shotgun (WGS) entry which is preliminary data.</text>
</comment>
<organism evidence="2 3">
    <name type="scientific">Aerococcus tenax</name>
    <dbReference type="NCBI Taxonomy" id="3078812"/>
    <lineage>
        <taxon>Bacteria</taxon>
        <taxon>Bacillati</taxon>
        <taxon>Bacillota</taxon>
        <taxon>Bacilli</taxon>
        <taxon>Lactobacillales</taxon>
        <taxon>Aerococcaceae</taxon>
        <taxon>Aerococcus</taxon>
    </lineage>
</organism>
<keyword evidence="3" id="KW-1185">Reference proteome</keyword>
<name>A0A5N1BIP7_9LACT</name>
<keyword evidence="1" id="KW-0175">Coiled coil</keyword>
<dbReference type="Proteomes" id="UP000326476">
    <property type="component" value="Unassembled WGS sequence"/>
</dbReference>
<feature type="coiled-coil region" evidence="1">
    <location>
        <begin position="569"/>
        <end position="624"/>
    </location>
</feature>
<accession>A0A5N1BIP7</accession>
<sequence length="634" mass="67497">MQRLLADAEKLTGKKFDIQNFGDVVEAIHAIQENMKITGTTANEASQTIEGSFNMMKAAAIDLLGNLTKGDFQNIGQSMKNLIESAVIFAFGNLLPAIGNIFLQLPEAIMAGLATLGPILQSGAANLMQQFGIGLSANSPLNTFLPELQQSFQPVIESIQTALGQIPGFFGSMLESVLPIIESIAGALGKLKFDGIADLVQSILPAIQNAFQTFMGIVGPAIGQVAESFANLWNAAQPLISALADALMPVFEVVASFLGGVVKGALMGLSGAFDLITVAVQILTPVVQFLVDAFNFISPVLSKVAEWIGVLIGLFANFGSSGTSLKSIIVSAWENMQTSLFIAKSAFSDVISGIINFFKNLGNAGSSLKSAINAAFNAIKAFISSAGSTIKNAITGVINFFKNLGNAGSALRSAISSAFNAIKTAVFSAGSAIISKVEGIKNIFTSLCNINLFSAGAAIMEGFLDGLKSMWSAVTDFVGGIADWIRDHKGPIQYDRKLLIPAGRAIMQGLNNGLQDSFKSVKATVNGMGDQLYNAFAGTTPLLDVGFNLKSPYDLSDIDRFNVSGKYTLDSAEDRARQLDQKLDSINENLIKLLAKDTDVYIDKEKVSAEIDEVNRAKNEMMEKYDQRRKGLLI</sequence>
<dbReference type="Gene3D" id="1.25.10.10">
    <property type="entry name" value="Leucine-rich Repeat Variant"/>
    <property type="match status" value="1"/>
</dbReference>